<feature type="domain" description="Pseudouridine synthase I TruA alpha/beta" evidence="8">
    <location>
        <begin position="142"/>
        <end position="244"/>
    </location>
</feature>
<dbReference type="InterPro" id="IPR020095">
    <property type="entry name" value="PsdUridine_synth_TruA_C"/>
</dbReference>
<evidence type="ECO:0000313" key="10">
    <source>
        <dbReference type="Proteomes" id="UP000503096"/>
    </source>
</evidence>
<protein>
    <recommendedName>
        <fullName evidence="4">tRNA pseudouridine synthase A</fullName>
        <ecNumber evidence="4">5.4.99.12</ecNumber>
    </recommendedName>
    <alternativeName>
        <fullName evidence="4">tRNA pseudouridine(38-40) synthase</fullName>
    </alternativeName>
    <alternativeName>
        <fullName evidence="4">tRNA pseudouridylate synthase I</fullName>
    </alternativeName>
    <alternativeName>
        <fullName evidence="4">tRNA-uridine isomerase I</fullName>
    </alternativeName>
</protein>
<keyword evidence="3 4" id="KW-0413">Isomerase</keyword>
<comment type="subunit">
    <text evidence="4">Homodimer.</text>
</comment>
<evidence type="ECO:0000259" key="8">
    <source>
        <dbReference type="Pfam" id="PF01416"/>
    </source>
</evidence>
<dbReference type="Gene3D" id="3.30.70.660">
    <property type="entry name" value="Pseudouridine synthase I, catalytic domain, C-terminal subdomain"/>
    <property type="match status" value="1"/>
</dbReference>
<dbReference type="EMBL" id="CP053073">
    <property type="protein sequence ID" value="QJR14676.1"/>
    <property type="molecule type" value="Genomic_DNA"/>
</dbReference>
<dbReference type="RefSeq" id="WP_171161408.1">
    <property type="nucleotide sequence ID" value="NZ_CP053073.1"/>
</dbReference>
<name>A0A6M4H502_9PROT</name>
<dbReference type="InterPro" id="IPR020097">
    <property type="entry name" value="PsdUridine_synth_TruA_a/b_dom"/>
</dbReference>
<dbReference type="AlphaFoldDB" id="A0A6M4H502"/>
<dbReference type="InParanoid" id="A0A6M4H502"/>
<dbReference type="InterPro" id="IPR020103">
    <property type="entry name" value="PsdUridine_synth_cat_dom_sf"/>
</dbReference>
<dbReference type="InterPro" id="IPR001406">
    <property type="entry name" value="PsdUridine_synth_TruA"/>
</dbReference>
<evidence type="ECO:0000256" key="7">
    <source>
        <dbReference type="RuleBase" id="RU003792"/>
    </source>
</evidence>
<dbReference type="PANTHER" id="PTHR11142">
    <property type="entry name" value="PSEUDOURIDYLATE SYNTHASE"/>
    <property type="match status" value="1"/>
</dbReference>
<dbReference type="HAMAP" id="MF_00171">
    <property type="entry name" value="TruA"/>
    <property type="match status" value="1"/>
</dbReference>
<dbReference type="KEGG" id="upl:DSM104440_01486"/>
<proteinExistence type="inferred from homology"/>
<dbReference type="InterPro" id="IPR020094">
    <property type="entry name" value="TruA/RsuA/RluB/E/F_N"/>
</dbReference>
<dbReference type="SUPFAM" id="SSF55120">
    <property type="entry name" value="Pseudouridine synthase"/>
    <property type="match status" value="1"/>
</dbReference>
<dbReference type="CDD" id="cd02570">
    <property type="entry name" value="PseudoU_synth_EcTruA"/>
    <property type="match status" value="1"/>
</dbReference>
<dbReference type="Gene3D" id="3.30.70.580">
    <property type="entry name" value="Pseudouridine synthase I, catalytic domain, N-terminal subdomain"/>
    <property type="match status" value="1"/>
</dbReference>
<evidence type="ECO:0000256" key="1">
    <source>
        <dbReference type="ARBA" id="ARBA00009375"/>
    </source>
</evidence>
<feature type="binding site" evidence="4 6">
    <location>
        <position position="109"/>
    </location>
    <ligand>
        <name>substrate</name>
    </ligand>
</feature>
<dbReference type="PANTHER" id="PTHR11142:SF0">
    <property type="entry name" value="TRNA PSEUDOURIDINE SYNTHASE-LIKE 1"/>
    <property type="match status" value="1"/>
</dbReference>
<keyword evidence="10" id="KW-1185">Reference proteome</keyword>
<comment type="caution">
    <text evidence="4">Lacks conserved residue(s) required for the propagation of feature annotation.</text>
</comment>
<dbReference type="PIRSF" id="PIRSF001430">
    <property type="entry name" value="tRNA_psdUrid_synth"/>
    <property type="match status" value="1"/>
</dbReference>
<dbReference type="NCBIfam" id="TIGR00071">
    <property type="entry name" value="hisT_truA"/>
    <property type="match status" value="1"/>
</dbReference>
<comment type="function">
    <text evidence="4">Formation of pseudouridine at positions 38, 39 and 40 in the anticodon stem and loop of transfer RNAs.</text>
</comment>
<evidence type="ECO:0000256" key="6">
    <source>
        <dbReference type="PIRSR" id="PIRSR001430-2"/>
    </source>
</evidence>
<comment type="similarity">
    <text evidence="1 4 7">Belongs to the tRNA pseudouridine synthase TruA family.</text>
</comment>
<dbReference type="FunCoup" id="A0A6M4H502">
    <property type="interactions" value="523"/>
</dbReference>
<dbReference type="GO" id="GO:0031119">
    <property type="term" value="P:tRNA pseudouridine synthesis"/>
    <property type="evidence" value="ECO:0007669"/>
    <property type="project" value="UniProtKB-UniRule"/>
</dbReference>
<dbReference type="GO" id="GO:0160147">
    <property type="term" value="F:tRNA pseudouridine(38-40) synthase activity"/>
    <property type="evidence" value="ECO:0007669"/>
    <property type="project" value="UniProtKB-EC"/>
</dbReference>
<comment type="catalytic activity">
    <reaction evidence="4 7">
        <text>uridine(38/39/40) in tRNA = pseudouridine(38/39/40) in tRNA</text>
        <dbReference type="Rhea" id="RHEA:22376"/>
        <dbReference type="Rhea" id="RHEA-COMP:10085"/>
        <dbReference type="Rhea" id="RHEA-COMP:10087"/>
        <dbReference type="ChEBI" id="CHEBI:65314"/>
        <dbReference type="ChEBI" id="CHEBI:65315"/>
        <dbReference type="EC" id="5.4.99.12"/>
    </reaction>
</comment>
<dbReference type="GO" id="GO:0003723">
    <property type="term" value="F:RNA binding"/>
    <property type="evidence" value="ECO:0007669"/>
    <property type="project" value="InterPro"/>
</dbReference>
<feature type="active site" description="Nucleophile" evidence="4 5">
    <location>
        <position position="51"/>
    </location>
</feature>
<dbReference type="Pfam" id="PF01416">
    <property type="entry name" value="PseudoU_synth_1"/>
    <property type="match status" value="2"/>
</dbReference>
<evidence type="ECO:0000256" key="4">
    <source>
        <dbReference type="HAMAP-Rule" id="MF_00171"/>
    </source>
</evidence>
<reference evidence="9 10" key="1">
    <citation type="submission" date="2020-04" db="EMBL/GenBank/DDBJ databases">
        <title>Usitatibacter rugosus gen. nov., sp. nov. and Usitatibacter palustris sp. nov., novel members of Usitatibacteraceae fam. nov. within the order Nitrosomonadales isolated from soil.</title>
        <authorList>
            <person name="Huber K.J."/>
            <person name="Neumann-Schaal M."/>
            <person name="Geppert A."/>
            <person name="Luckner M."/>
            <person name="Wanner G."/>
            <person name="Overmann J."/>
        </authorList>
    </citation>
    <scope>NUCLEOTIDE SEQUENCE [LARGE SCALE GENOMIC DNA]</scope>
    <source>
        <strain evidence="9 10">Swamp67</strain>
    </source>
</reference>
<gene>
    <name evidence="4 9" type="primary">truA</name>
    <name evidence="9" type="ORF">DSM104440_01486</name>
</gene>
<organism evidence="9 10">
    <name type="scientific">Usitatibacter palustris</name>
    <dbReference type="NCBI Taxonomy" id="2732487"/>
    <lineage>
        <taxon>Bacteria</taxon>
        <taxon>Pseudomonadati</taxon>
        <taxon>Pseudomonadota</taxon>
        <taxon>Betaproteobacteria</taxon>
        <taxon>Nitrosomonadales</taxon>
        <taxon>Usitatibacteraceae</taxon>
        <taxon>Usitatibacter</taxon>
    </lineage>
</organism>
<dbReference type="Proteomes" id="UP000503096">
    <property type="component" value="Chromosome"/>
</dbReference>
<evidence type="ECO:0000313" key="9">
    <source>
        <dbReference type="EMBL" id="QJR14676.1"/>
    </source>
</evidence>
<sequence>MRMALGIEYDGTAFCGWQTQPGGCGVQDHLQAALSRFADAPIEVTAAGRTDAGVHATGQVVHFDTDAVRENVSWVRGPNTFLDPRVRVVWAKTVPDDFHARYSARSRTYHYLLLDDPVAPAALHDRVGWFHLPLDVGAMKYAAKSLVGEHDFSAFRDAQCQAKSPVRDVYEVRVERVRSLVIFTLRANAFLHHMVRNIVGSLVYVGAGRQPETWLLELLEGRDRKLAAPTFAAEGLYLSAVEYDSAFALPAFRRNALLEVARVVDGS</sequence>
<evidence type="ECO:0000256" key="5">
    <source>
        <dbReference type="PIRSR" id="PIRSR001430-1"/>
    </source>
</evidence>
<dbReference type="FunFam" id="3.30.70.580:FF:000001">
    <property type="entry name" value="tRNA pseudouridine synthase A"/>
    <property type="match status" value="1"/>
</dbReference>
<dbReference type="EC" id="5.4.99.12" evidence="4"/>
<evidence type="ECO:0000256" key="3">
    <source>
        <dbReference type="ARBA" id="ARBA00023235"/>
    </source>
</evidence>
<evidence type="ECO:0000256" key="2">
    <source>
        <dbReference type="ARBA" id="ARBA00022694"/>
    </source>
</evidence>
<keyword evidence="2 4" id="KW-0819">tRNA processing</keyword>
<feature type="domain" description="Pseudouridine synthase I TruA alpha/beta" evidence="8">
    <location>
        <begin position="8"/>
        <end position="103"/>
    </location>
</feature>
<accession>A0A6M4H502</accession>